<sequence>MHYGLGLPIGRPEQLTDWARRADDGPFRTLGLLDRIVYDNPEPLVTLAALAGATTRVRLQTEVLLAPLREPALLAKQAATLDRLSGGRFTLGLGVGGREDDHQATGTNSAGRGRVLDEQMTRMRRIWSGTEGIGPAPVTPGGPEVLFGAFADAALRRVARHGDGFLCAAPPQWAGDQFAKVERFGADEGRDGSPRMVAQVNVALGSDVDEARTAILGYYGFAGDWARQTAERMLTTPEQVRETAKHFADLGADELILYCWGTDPGQVDRLADVVS</sequence>
<dbReference type="Proteomes" id="UP000605897">
    <property type="component" value="Unassembled WGS sequence"/>
</dbReference>
<keyword evidence="3" id="KW-1185">Reference proteome</keyword>
<protein>
    <submittedName>
        <fullName evidence="2">Luciferase</fullName>
    </submittedName>
</protein>
<dbReference type="InterPro" id="IPR036661">
    <property type="entry name" value="Luciferase-like_sf"/>
</dbReference>
<gene>
    <name evidence="2" type="ORF">GCM10017786_17200</name>
</gene>
<dbReference type="PANTHER" id="PTHR30011:SF32">
    <property type="entry name" value="CONSERVED PROTEIN"/>
    <property type="match status" value="1"/>
</dbReference>
<dbReference type="SUPFAM" id="SSF51679">
    <property type="entry name" value="Bacterial luciferase-like"/>
    <property type="match status" value="1"/>
</dbReference>
<dbReference type="InterPro" id="IPR011251">
    <property type="entry name" value="Luciferase-like_dom"/>
</dbReference>
<dbReference type="EMBL" id="BNAU01000001">
    <property type="protein sequence ID" value="GHE85692.1"/>
    <property type="molecule type" value="Genomic_DNA"/>
</dbReference>
<dbReference type="Pfam" id="PF00296">
    <property type="entry name" value="Bac_luciferase"/>
    <property type="match status" value="1"/>
</dbReference>
<comment type="caution">
    <text evidence="2">The sequence shown here is derived from an EMBL/GenBank/DDBJ whole genome shotgun (WGS) entry which is preliminary data.</text>
</comment>
<feature type="domain" description="Luciferase-like" evidence="1">
    <location>
        <begin position="11"/>
        <end position="273"/>
    </location>
</feature>
<organism evidence="2 3">
    <name type="scientific">Amycolatopsis deserti</name>
    <dbReference type="NCBI Taxonomy" id="185696"/>
    <lineage>
        <taxon>Bacteria</taxon>
        <taxon>Bacillati</taxon>
        <taxon>Actinomycetota</taxon>
        <taxon>Actinomycetes</taxon>
        <taxon>Pseudonocardiales</taxon>
        <taxon>Pseudonocardiaceae</taxon>
        <taxon>Amycolatopsis</taxon>
    </lineage>
</organism>
<evidence type="ECO:0000313" key="2">
    <source>
        <dbReference type="EMBL" id="GHE85692.1"/>
    </source>
</evidence>
<proteinExistence type="predicted"/>
<accession>A0ABQ3ILB2</accession>
<reference evidence="3" key="1">
    <citation type="journal article" date="2019" name="Int. J. Syst. Evol. Microbiol.">
        <title>The Global Catalogue of Microorganisms (GCM) 10K type strain sequencing project: providing services to taxonomists for standard genome sequencing and annotation.</title>
        <authorList>
            <consortium name="The Broad Institute Genomics Platform"/>
            <consortium name="The Broad Institute Genome Sequencing Center for Infectious Disease"/>
            <person name="Wu L."/>
            <person name="Ma J."/>
        </authorList>
    </citation>
    <scope>NUCLEOTIDE SEQUENCE [LARGE SCALE GENOMIC DNA]</scope>
    <source>
        <strain evidence="3">CGMCC 4.7677</strain>
    </source>
</reference>
<dbReference type="InterPro" id="IPR051260">
    <property type="entry name" value="Diverse_substr_monoxygenases"/>
</dbReference>
<dbReference type="Gene3D" id="3.20.20.30">
    <property type="entry name" value="Luciferase-like domain"/>
    <property type="match status" value="1"/>
</dbReference>
<evidence type="ECO:0000313" key="3">
    <source>
        <dbReference type="Proteomes" id="UP000605897"/>
    </source>
</evidence>
<evidence type="ECO:0000259" key="1">
    <source>
        <dbReference type="Pfam" id="PF00296"/>
    </source>
</evidence>
<dbReference type="RefSeq" id="WP_191243871.1">
    <property type="nucleotide sequence ID" value="NZ_BNAU01000001.1"/>
</dbReference>
<name>A0ABQ3ILB2_9PSEU</name>
<dbReference type="PANTHER" id="PTHR30011">
    <property type="entry name" value="ALKANESULFONATE MONOOXYGENASE-RELATED"/>
    <property type="match status" value="1"/>
</dbReference>